<name>A0A4D6MGD4_VIGUN</name>
<feature type="compositionally biased region" description="Polar residues" evidence="5">
    <location>
        <begin position="695"/>
        <end position="711"/>
    </location>
</feature>
<evidence type="ECO:0000259" key="6">
    <source>
        <dbReference type="PROSITE" id="PS50115"/>
    </source>
</evidence>
<dbReference type="AlphaFoldDB" id="A0A4D6MGD4"/>
<gene>
    <name evidence="7" type="ORF">DEO72_LG7g844</name>
</gene>
<feature type="compositionally biased region" description="Polar residues" evidence="5">
    <location>
        <begin position="583"/>
        <end position="600"/>
    </location>
</feature>
<feature type="compositionally biased region" description="Polar residues" evidence="5">
    <location>
        <begin position="609"/>
        <end position="637"/>
    </location>
</feature>
<dbReference type="GO" id="GO:0005096">
    <property type="term" value="F:GTPase activator activity"/>
    <property type="evidence" value="ECO:0007669"/>
    <property type="project" value="InterPro"/>
</dbReference>
<accession>A0A4D6MGD4</accession>
<dbReference type="CDD" id="cd08838">
    <property type="entry name" value="ArfGap_AGFG"/>
    <property type="match status" value="1"/>
</dbReference>
<dbReference type="InterPro" id="IPR001164">
    <property type="entry name" value="ArfGAP_dom"/>
</dbReference>
<dbReference type="PANTHER" id="PTHR46085">
    <property type="entry name" value="ARFGAP/RECO-RELATED"/>
    <property type="match status" value="1"/>
</dbReference>
<feature type="compositionally biased region" description="Basic and acidic residues" evidence="5">
    <location>
        <begin position="712"/>
        <end position="726"/>
    </location>
</feature>
<feature type="compositionally biased region" description="Polar residues" evidence="5">
    <location>
        <begin position="543"/>
        <end position="560"/>
    </location>
</feature>
<evidence type="ECO:0000256" key="2">
    <source>
        <dbReference type="ARBA" id="ARBA00022771"/>
    </source>
</evidence>
<dbReference type="InterPro" id="IPR038508">
    <property type="entry name" value="ArfGAP_dom_sf"/>
</dbReference>
<keyword evidence="8" id="KW-1185">Reference proteome</keyword>
<evidence type="ECO:0000313" key="8">
    <source>
        <dbReference type="Proteomes" id="UP000501690"/>
    </source>
</evidence>
<dbReference type="FunFam" id="1.10.220.150:FF:000005">
    <property type="entry name" value="Arf-GAP domain and FG repeat-containing protein 1"/>
    <property type="match status" value="1"/>
</dbReference>
<dbReference type="EMBL" id="CP039351">
    <property type="protein sequence ID" value="QCD99561.1"/>
    <property type="molecule type" value="Genomic_DNA"/>
</dbReference>
<reference evidence="7 8" key="1">
    <citation type="submission" date="2019-04" db="EMBL/GenBank/DDBJ databases">
        <title>An improved genome assembly and genetic linkage map for asparagus bean, Vigna unguiculata ssp. sesquipedialis.</title>
        <authorList>
            <person name="Xia Q."/>
            <person name="Zhang R."/>
            <person name="Dong Y."/>
        </authorList>
    </citation>
    <scope>NUCLEOTIDE SEQUENCE [LARGE SCALE GENOMIC DNA]</scope>
    <source>
        <tissue evidence="7">Leaf</tissue>
    </source>
</reference>
<keyword evidence="2 4" id="KW-0863">Zinc-finger</keyword>
<dbReference type="SUPFAM" id="SSF57863">
    <property type="entry name" value="ArfGap/RecO-like zinc finger"/>
    <property type="match status" value="1"/>
</dbReference>
<dbReference type="SMART" id="SM00105">
    <property type="entry name" value="ArfGap"/>
    <property type="match status" value="1"/>
</dbReference>
<dbReference type="InterPro" id="IPR037278">
    <property type="entry name" value="ARFGAP/RecO"/>
</dbReference>
<dbReference type="Gene3D" id="1.10.220.150">
    <property type="entry name" value="Arf GTPase activating protein"/>
    <property type="match status" value="1"/>
</dbReference>
<dbReference type="Pfam" id="PF01412">
    <property type="entry name" value="ArfGap"/>
    <property type="match status" value="1"/>
</dbReference>
<dbReference type="PANTHER" id="PTHR46085:SF16">
    <property type="entry name" value="ARFGAP_RECO-LIKE ZINC FINGER DOMAIN-CONTAINING PROTEIN"/>
    <property type="match status" value="1"/>
</dbReference>
<evidence type="ECO:0000256" key="4">
    <source>
        <dbReference type="PROSITE-ProRule" id="PRU00288"/>
    </source>
</evidence>
<evidence type="ECO:0000256" key="3">
    <source>
        <dbReference type="ARBA" id="ARBA00022833"/>
    </source>
</evidence>
<evidence type="ECO:0000256" key="1">
    <source>
        <dbReference type="ARBA" id="ARBA00022723"/>
    </source>
</evidence>
<feature type="compositionally biased region" description="Polar residues" evidence="5">
    <location>
        <begin position="664"/>
        <end position="688"/>
    </location>
</feature>
<protein>
    <submittedName>
        <fullName evidence="7">Arf GTPase activating protein</fullName>
    </submittedName>
</protein>
<dbReference type="Proteomes" id="UP000501690">
    <property type="component" value="Linkage Group LG7"/>
</dbReference>
<proteinExistence type="predicted"/>
<evidence type="ECO:0000256" key="5">
    <source>
        <dbReference type="SAM" id="MobiDB-lite"/>
    </source>
</evidence>
<keyword evidence="3" id="KW-0862">Zinc</keyword>
<feature type="region of interest" description="Disordered" evidence="5">
    <location>
        <begin position="477"/>
        <end position="649"/>
    </location>
</feature>
<feature type="domain" description="Arf-GAP" evidence="6">
    <location>
        <begin position="245"/>
        <end position="363"/>
    </location>
</feature>
<sequence>MCASLSDNIKSYLTSTSPPTFKNLAFKVKSKRMPSLHQNKNYSGEIKCHQLHLKQRLLLCNELHDHRQTHTERQSSSVSTEHTNLPARILTREHHNMNLPAHIITCSPLAIDLPAHDTIKHLLHHLQHHLLPCNALHDHCQTQADKSNSTDLPTRSPTHMIHQLRTSPHTASLNLSAARRNGSTDRLAVPHHRRAPQLTRHPCFLLSPGGSPYTARRYTSNGTLLVLGFEQVKMRSQKTEEERIEKIIRSLLKLPENKRCINCNLLGPQYVCTTFSTFVCTNCSGIHREFTHRVKSVSMAKFSPEEVSALQAGGNERANQIFLKEWDPLRNSKPDSSNIQKLREFIKFVYVERKYTGESSTGTLSRIRLSEKEPKRSGSFRLEFRTPHSSPGPTPRSDDKNLRYLYDESRSPRYAQRYSRNGGQIRSPIQIEVVDDRYKDDERRNRRLANIEAKMKKNSSDDLKKVENPQLPVIAAPLGDVSKEKAQPLQIKPPGGKVSVEKKPSEQKNNNPETPPPPIAQPNENNWAIFEASTEDNVPKTPPNTRTSYPSTEKAPSTKNPIDLLLSELSGPVTPMNGGMPQVPSSVNNDPTTTTVQNAITWDFPPTSAGKTTASSNNTSVWPCTSTPATEPAQPSNEAPPHTEVCHAHNPSSVQYLPSVSVGFSSTTQPSNSSVIDVASNNKPSVTPSEKDPSWSFTEQPSQTTSNPTQETKSDPSKVENKASGRHEIPENLFTPSYLSGQAPLPNWQNVQPSGMGYGMQYYHNAVPPSAISNSPMSMNPFDLTDSRNLTHVSSLPSITSVRGAPQALSSPRTALMHTASMGSLVSQSPSYTSPVMGVYFDQVDNQQKPPRPQRAESFNGDITSFGSVDPLQHSNRTFTTCKSSISLSNARGNPFD</sequence>
<dbReference type="PROSITE" id="PS50115">
    <property type="entry name" value="ARFGAP"/>
    <property type="match status" value="1"/>
</dbReference>
<feature type="region of interest" description="Disordered" evidence="5">
    <location>
        <begin position="361"/>
        <end position="401"/>
    </location>
</feature>
<keyword evidence="1" id="KW-0479">Metal-binding</keyword>
<dbReference type="GO" id="GO:0008270">
    <property type="term" value="F:zinc ion binding"/>
    <property type="evidence" value="ECO:0007669"/>
    <property type="project" value="UniProtKB-KW"/>
</dbReference>
<feature type="region of interest" description="Disordered" evidence="5">
    <location>
        <begin position="664"/>
        <end position="726"/>
    </location>
</feature>
<feature type="compositionally biased region" description="Basic and acidic residues" evidence="5">
    <location>
        <begin position="368"/>
        <end position="386"/>
    </location>
</feature>
<evidence type="ECO:0000313" key="7">
    <source>
        <dbReference type="EMBL" id="QCD99561.1"/>
    </source>
</evidence>
<dbReference type="InterPro" id="IPR044820">
    <property type="entry name" value="AGD14-like"/>
</dbReference>
<organism evidence="7 8">
    <name type="scientific">Vigna unguiculata</name>
    <name type="common">Cowpea</name>
    <dbReference type="NCBI Taxonomy" id="3917"/>
    <lineage>
        <taxon>Eukaryota</taxon>
        <taxon>Viridiplantae</taxon>
        <taxon>Streptophyta</taxon>
        <taxon>Embryophyta</taxon>
        <taxon>Tracheophyta</taxon>
        <taxon>Spermatophyta</taxon>
        <taxon>Magnoliopsida</taxon>
        <taxon>eudicotyledons</taxon>
        <taxon>Gunneridae</taxon>
        <taxon>Pentapetalae</taxon>
        <taxon>rosids</taxon>
        <taxon>fabids</taxon>
        <taxon>Fabales</taxon>
        <taxon>Fabaceae</taxon>
        <taxon>Papilionoideae</taxon>
        <taxon>50 kb inversion clade</taxon>
        <taxon>NPAAA clade</taxon>
        <taxon>indigoferoid/millettioid clade</taxon>
        <taxon>Phaseoleae</taxon>
        <taxon>Vigna</taxon>
    </lineage>
</organism>
<dbReference type="PRINTS" id="PR00405">
    <property type="entry name" value="REVINTRACTNG"/>
</dbReference>